<reference evidence="2" key="1">
    <citation type="journal article" date="2022" name="Mol. Ecol. Resour.">
        <title>The genomes of chicory, endive, great burdock and yacon provide insights into Asteraceae palaeo-polyploidization history and plant inulin production.</title>
        <authorList>
            <person name="Fan W."/>
            <person name="Wang S."/>
            <person name="Wang H."/>
            <person name="Wang A."/>
            <person name="Jiang F."/>
            <person name="Liu H."/>
            <person name="Zhao H."/>
            <person name="Xu D."/>
            <person name="Zhang Y."/>
        </authorList>
    </citation>
    <scope>NUCLEOTIDE SEQUENCE [LARGE SCALE GENOMIC DNA]</scope>
    <source>
        <strain evidence="2">cv. Punajuju</strain>
    </source>
</reference>
<organism evidence="1 2">
    <name type="scientific">Cichorium intybus</name>
    <name type="common">Chicory</name>
    <dbReference type="NCBI Taxonomy" id="13427"/>
    <lineage>
        <taxon>Eukaryota</taxon>
        <taxon>Viridiplantae</taxon>
        <taxon>Streptophyta</taxon>
        <taxon>Embryophyta</taxon>
        <taxon>Tracheophyta</taxon>
        <taxon>Spermatophyta</taxon>
        <taxon>Magnoliopsida</taxon>
        <taxon>eudicotyledons</taxon>
        <taxon>Gunneridae</taxon>
        <taxon>Pentapetalae</taxon>
        <taxon>asterids</taxon>
        <taxon>campanulids</taxon>
        <taxon>Asterales</taxon>
        <taxon>Asteraceae</taxon>
        <taxon>Cichorioideae</taxon>
        <taxon>Cichorieae</taxon>
        <taxon>Cichoriinae</taxon>
        <taxon>Cichorium</taxon>
    </lineage>
</organism>
<sequence length="147" mass="16480">MILCVPSLSPALASPIFQYKHRFHHVKATVGRRKIEKMEPAEALSSDTTVMEPCPKPDIPNLKELLNEENFYLTTEEGDQGRLPVVILSMKENKHSKSPAVIFLHCTNTCKEWLRPLLEVGIGIQFHSIPGFCSFASCGYVVIHSAF</sequence>
<name>A0ACB9GDF2_CICIN</name>
<dbReference type="EMBL" id="CM042010">
    <property type="protein sequence ID" value="KAI3781544.1"/>
    <property type="molecule type" value="Genomic_DNA"/>
</dbReference>
<comment type="caution">
    <text evidence="1">The sequence shown here is derived from an EMBL/GenBank/DDBJ whole genome shotgun (WGS) entry which is preliminary data.</text>
</comment>
<dbReference type="Proteomes" id="UP001055811">
    <property type="component" value="Linkage Group LG02"/>
</dbReference>
<keyword evidence="2" id="KW-1185">Reference proteome</keyword>
<proteinExistence type="predicted"/>
<protein>
    <submittedName>
        <fullName evidence="1">Uncharacterized protein</fullName>
    </submittedName>
</protein>
<evidence type="ECO:0000313" key="2">
    <source>
        <dbReference type="Proteomes" id="UP001055811"/>
    </source>
</evidence>
<gene>
    <name evidence="1" type="ORF">L2E82_11561</name>
</gene>
<accession>A0ACB9GDF2</accession>
<evidence type="ECO:0000313" key="1">
    <source>
        <dbReference type="EMBL" id="KAI3781544.1"/>
    </source>
</evidence>
<reference evidence="1 2" key="2">
    <citation type="journal article" date="2022" name="Mol. Ecol. Resour.">
        <title>The genomes of chicory, endive, great burdock and yacon provide insights into Asteraceae paleo-polyploidization history and plant inulin production.</title>
        <authorList>
            <person name="Fan W."/>
            <person name="Wang S."/>
            <person name="Wang H."/>
            <person name="Wang A."/>
            <person name="Jiang F."/>
            <person name="Liu H."/>
            <person name="Zhao H."/>
            <person name="Xu D."/>
            <person name="Zhang Y."/>
        </authorList>
    </citation>
    <scope>NUCLEOTIDE SEQUENCE [LARGE SCALE GENOMIC DNA]</scope>
    <source>
        <strain evidence="2">cv. Punajuju</strain>
        <tissue evidence="1">Leaves</tissue>
    </source>
</reference>